<dbReference type="EMBL" id="FOJN01000004">
    <property type="protein sequence ID" value="SFA47357.1"/>
    <property type="molecule type" value="Genomic_DNA"/>
</dbReference>
<keyword evidence="6 11" id="KW-0865">Zymogen</keyword>
<feature type="chain" id="PRO_5023224418" description="Phosphatidylserine decarboxylase beta chain" evidence="11">
    <location>
        <begin position="1"/>
        <end position="205"/>
    </location>
</feature>
<evidence type="ECO:0000256" key="8">
    <source>
        <dbReference type="ARBA" id="ARBA00023239"/>
    </source>
</evidence>
<evidence type="ECO:0000256" key="7">
    <source>
        <dbReference type="ARBA" id="ARBA00023209"/>
    </source>
</evidence>
<evidence type="ECO:0000256" key="11">
    <source>
        <dbReference type="HAMAP-Rule" id="MF_00664"/>
    </source>
</evidence>
<sequence length="237" mass="24661">MARRPVPAGTPEPTGLGHVVDLIRSSIPPLHPAGAPFVAAPLAVAALGRRRRAVRTASLLTAGAMAGFFRHPPRVPPNRAGVVVAPADGEVALVDVAVPPAELDLGTEPLPRVSIFLSVLDVHVQRVPVSGEVVDVVHKAGQFLSADLADASVVNERTSMHLRTPAGHDLAVVQIAGLLARRIVNQASAGDTLTIGDTYGLIRFGSRVDTYFPEGSRLAVLPGQRAVGAETVLAELP</sequence>
<comment type="function">
    <text evidence="11">Catalyzes the formation of phosphatidylethanolamine (PtdEtn) from phosphatidylserine (PtdSer).</text>
</comment>
<reference evidence="12 13" key="1">
    <citation type="submission" date="2016-10" db="EMBL/GenBank/DDBJ databases">
        <authorList>
            <person name="de Groot N.N."/>
        </authorList>
    </citation>
    <scope>NUCLEOTIDE SEQUENCE [LARGE SCALE GENOMIC DNA]</scope>
    <source>
        <strain evidence="12 13">DSM 44908</strain>
    </source>
</reference>
<dbReference type="GeneID" id="85485346"/>
<dbReference type="GO" id="GO:0005886">
    <property type="term" value="C:plasma membrane"/>
    <property type="evidence" value="ECO:0007669"/>
    <property type="project" value="UniProtKB-SubCell"/>
</dbReference>
<feature type="active site" description="Schiff-base intermediate with substrate; via pyruvic acid" evidence="11">
    <location>
        <position position="206"/>
    </location>
</feature>
<keyword evidence="3 11" id="KW-0210">Decarboxylase</keyword>
<comment type="catalytic activity">
    <reaction evidence="11">
        <text>a 1,2-diacyl-sn-glycero-3-phospho-L-serine + H(+) = a 1,2-diacyl-sn-glycero-3-phosphoethanolamine + CO2</text>
        <dbReference type="Rhea" id="RHEA:20828"/>
        <dbReference type="ChEBI" id="CHEBI:15378"/>
        <dbReference type="ChEBI" id="CHEBI:16526"/>
        <dbReference type="ChEBI" id="CHEBI:57262"/>
        <dbReference type="ChEBI" id="CHEBI:64612"/>
        <dbReference type="EC" id="4.1.1.65"/>
    </reaction>
</comment>
<dbReference type="OrthoDB" id="9790893at2"/>
<dbReference type="UniPathway" id="UPA00558">
    <property type="reaction ID" value="UER00616"/>
</dbReference>
<evidence type="ECO:0000256" key="3">
    <source>
        <dbReference type="ARBA" id="ARBA00022793"/>
    </source>
</evidence>
<keyword evidence="9 11" id="KW-1208">Phospholipid metabolism</keyword>
<keyword evidence="8 11" id="KW-0456">Lyase</keyword>
<keyword evidence="4 11" id="KW-0443">Lipid metabolism</keyword>
<comment type="cofactor">
    <cofactor evidence="11">
        <name>pyruvate</name>
        <dbReference type="ChEBI" id="CHEBI:15361"/>
    </cofactor>
    <text evidence="11">Binds 1 pyruvoyl group covalently per subunit.</text>
</comment>
<comment type="subunit">
    <text evidence="11">Heterodimer of a large membrane-associated beta subunit and a small pyruvoyl-containing alpha subunit.</text>
</comment>
<evidence type="ECO:0000256" key="4">
    <source>
        <dbReference type="ARBA" id="ARBA00023098"/>
    </source>
</evidence>
<protein>
    <recommendedName>
        <fullName evidence="11">Phosphatidylserine decarboxylase proenzyme</fullName>
        <ecNumber evidence="11">4.1.1.65</ecNumber>
    </recommendedName>
    <component>
        <recommendedName>
            <fullName evidence="11">Phosphatidylserine decarboxylase alpha chain</fullName>
        </recommendedName>
    </component>
    <component>
        <recommendedName>
            <fullName evidence="11">Phosphatidylserine decarboxylase beta chain</fullName>
        </recommendedName>
    </component>
</protein>
<dbReference type="GO" id="GO:0004609">
    <property type="term" value="F:phosphatidylserine decarboxylase activity"/>
    <property type="evidence" value="ECO:0007669"/>
    <property type="project" value="UniProtKB-UniRule"/>
</dbReference>
<feature type="chain" id="PRO_5023224417" description="Phosphatidylserine decarboxylase alpha chain" evidence="11">
    <location>
        <begin position="206"/>
        <end position="237"/>
    </location>
</feature>
<dbReference type="InterPro" id="IPR033175">
    <property type="entry name" value="PSD-A"/>
</dbReference>
<feature type="site" description="Cleavage (non-hydrolytic); by autocatalysis" evidence="11">
    <location>
        <begin position="205"/>
        <end position="206"/>
    </location>
</feature>
<evidence type="ECO:0000256" key="2">
    <source>
        <dbReference type="ARBA" id="ARBA00022516"/>
    </source>
</evidence>
<dbReference type="Proteomes" id="UP000182054">
    <property type="component" value="Unassembled WGS sequence"/>
</dbReference>
<organism evidence="12 13">
    <name type="scientific">Rhodococcoides kroppenstedtii</name>
    <dbReference type="NCBI Taxonomy" id="293050"/>
    <lineage>
        <taxon>Bacteria</taxon>
        <taxon>Bacillati</taxon>
        <taxon>Actinomycetota</taxon>
        <taxon>Actinomycetes</taxon>
        <taxon>Mycobacteriales</taxon>
        <taxon>Nocardiaceae</taxon>
        <taxon>Rhodococcoides</taxon>
    </lineage>
</organism>
<keyword evidence="7 11" id="KW-0594">Phospholipid biosynthesis</keyword>
<dbReference type="NCBIfam" id="NF003679">
    <property type="entry name" value="PRK05305.1-3"/>
    <property type="match status" value="1"/>
</dbReference>
<gene>
    <name evidence="11" type="primary">psd</name>
    <name evidence="12" type="ORF">SAMN05444374_104192</name>
</gene>
<dbReference type="Pfam" id="PF02666">
    <property type="entry name" value="PS_Dcarbxylase"/>
    <property type="match status" value="1"/>
</dbReference>
<evidence type="ECO:0000256" key="10">
    <source>
        <dbReference type="ARBA" id="ARBA00023317"/>
    </source>
</evidence>
<accession>A0A1I0T6P1</accession>
<dbReference type="EC" id="4.1.1.65" evidence="11"/>
<evidence type="ECO:0000256" key="6">
    <source>
        <dbReference type="ARBA" id="ARBA00023145"/>
    </source>
</evidence>
<dbReference type="PANTHER" id="PTHR35809:SF1">
    <property type="entry name" value="ARCHAETIDYLSERINE DECARBOXYLASE PROENZYME-RELATED"/>
    <property type="match status" value="1"/>
</dbReference>
<comment type="PTM">
    <text evidence="11">Is synthesized initially as an inactive proenzyme. Formation of the active enzyme involves a self-maturation process in which the active site pyruvoyl group is generated from an internal serine residue via an autocatalytic post-translational modification. Two non-identical subunits are generated from the proenzyme in this reaction, and the pyruvate is formed at the N-terminus of the alpha chain, which is derived from the carboxyl end of the proenzyme. The post-translation cleavage follows an unusual pathway, termed non-hydrolytic serinolysis, in which the side chain hydroxyl group of the serine supplies its oxygen atom to form the C-terminus of the beta chain, while the remainder of the serine residue undergoes an oxidative deamination to produce ammonia and the pyruvoyl prosthetic group on the alpha chain.</text>
</comment>
<keyword evidence="2 11" id="KW-0444">Lipid biosynthesis</keyword>
<dbReference type="PANTHER" id="PTHR35809">
    <property type="entry name" value="ARCHAETIDYLSERINE DECARBOXYLASE PROENZYME-RELATED"/>
    <property type="match status" value="1"/>
</dbReference>
<keyword evidence="5 11" id="KW-0472">Membrane</keyword>
<dbReference type="RefSeq" id="WP_068361532.1">
    <property type="nucleotide sequence ID" value="NZ_CP135915.1"/>
</dbReference>
<evidence type="ECO:0000313" key="13">
    <source>
        <dbReference type="Proteomes" id="UP000182054"/>
    </source>
</evidence>
<evidence type="ECO:0000256" key="1">
    <source>
        <dbReference type="ARBA" id="ARBA00022475"/>
    </source>
</evidence>
<dbReference type="AlphaFoldDB" id="A0A1I0T6P1"/>
<comment type="subcellular location">
    <subcellularLocation>
        <location evidence="11">Cell membrane</location>
        <topology evidence="11">Peripheral membrane protein</topology>
    </subcellularLocation>
</comment>
<feature type="modified residue" description="Pyruvic acid (Ser); by autocatalysis" evidence="11">
    <location>
        <position position="206"/>
    </location>
</feature>
<evidence type="ECO:0000313" key="12">
    <source>
        <dbReference type="EMBL" id="SFA47357.1"/>
    </source>
</evidence>
<keyword evidence="1 11" id="KW-1003">Cell membrane</keyword>
<name>A0A1I0T6P1_9NOCA</name>
<dbReference type="GO" id="GO:0006646">
    <property type="term" value="P:phosphatidylethanolamine biosynthetic process"/>
    <property type="evidence" value="ECO:0007669"/>
    <property type="project" value="UniProtKB-UniRule"/>
</dbReference>
<dbReference type="InterPro" id="IPR003817">
    <property type="entry name" value="PS_Dcarbxylase"/>
</dbReference>
<keyword evidence="10 11" id="KW-0670">Pyruvate</keyword>
<evidence type="ECO:0000256" key="5">
    <source>
        <dbReference type="ARBA" id="ARBA00023136"/>
    </source>
</evidence>
<comment type="similarity">
    <text evidence="11">Belongs to the phosphatidylserine decarboxylase family. PSD-A subfamily.</text>
</comment>
<proteinExistence type="inferred from homology"/>
<comment type="pathway">
    <text evidence="11">Phospholipid metabolism; phosphatidylethanolamine biosynthesis; phosphatidylethanolamine from CDP-diacylglycerol: step 2/2.</text>
</comment>
<dbReference type="HAMAP" id="MF_00664">
    <property type="entry name" value="PS_decarb_PSD_A"/>
    <property type="match status" value="1"/>
</dbReference>
<evidence type="ECO:0000256" key="9">
    <source>
        <dbReference type="ARBA" id="ARBA00023264"/>
    </source>
</evidence>